<proteinExistence type="predicted"/>
<protein>
    <recommendedName>
        <fullName evidence="10">Transcription factor domain-containing protein</fullName>
    </recommendedName>
</protein>
<keyword evidence="5" id="KW-0238">DNA-binding</keyword>
<organism evidence="8 9">
    <name type="scientific">Amniculicola lignicola CBS 123094</name>
    <dbReference type="NCBI Taxonomy" id="1392246"/>
    <lineage>
        <taxon>Eukaryota</taxon>
        <taxon>Fungi</taxon>
        <taxon>Dikarya</taxon>
        <taxon>Ascomycota</taxon>
        <taxon>Pezizomycotina</taxon>
        <taxon>Dothideomycetes</taxon>
        <taxon>Pleosporomycetidae</taxon>
        <taxon>Pleosporales</taxon>
        <taxon>Amniculicolaceae</taxon>
        <taxon>Amniculicola</taxon>
    </lineage>
</organism>
<dbReference type="GO" id="GO:0000981">
    <property type="term" value="F:DNA-binding transcription factor activity, RNA polymerase II-specific"/>
    <property type="evidence" value="ECO:0007669"/>
    <property type="project" value="TreeGrafter"/>
</dbReference>
<evidence type="ECO:0000256" key="4">
    <source>
        <dbReference type="ARBA" id="ARBA00023015"/>
    </source>
</evidence>
<dbReference type="Proteomes" id="UP000799779">
    <property type="component" value="Unassembled WGS sequence"/>
</dbReference>
<accession>A0A6A5WRV7</accession>
<keyword evidence="4" id="KW-0805">Transcription regulation</keyword>
<evidence type="ECO:0008006" key="10">
    <source>
        <dbReference type="Google" id="ProtNLM"/>
    </source>
</evidence>
<dbReference type="GO" id="GO:0046872">
    <property type="term" value="F:metal ion binding"/>
    <property type="evidence" value="ECO:0007669"/>
    <property type="project" value="UniProtKB-KW"/>
</dbReference>
<dbReference type="AlphaFoldDB" id="A0A6A5WRV7"/>
<evidence type="ECO:0000256" key="5">
    <source>
        <dbReference type="ARBA" id="ARBA00023125"/>
    </source>
</evidence>
<name>A0A6A5WRV7_9PLEO</name>
<dbReference type="EMBL" id="ML977580">
    <property type="protein sequence ID" value="KAF2001825.1"/>
    <property type="molecule type" value="Genomic_DNA"/>
</dbReference>
<gene>
    <name evidence="8" type="ORF">P154DRAFT_595348</name>
</gene>
<keyword evidence="3" id="KW-0862">Zinc</keyword>
<dbReference type="GO" id="GO:0045944">
    <property type="term" value="P:positive regulation of transcription by RNA polymerase II"/>
    <property type="evidence" value="ECO:0007669"/>
    <property type="project" value="TreeGrafter"/>
</dbReference>
<evidence type="ECO:0000256" key="6">
    <source>
        <dbReference type="ARBA" id="ARBA00023163"/>
    </source>
</evidence>
<evidence type="ECO:0000256" key="3">
    <source>
        <dbReference type="ARBA" id="ARBA00022833"/>
    </source>
</evidence>
<keyword evidence="2" id="KW-0479">Metal-binding</keyword>
<dbReference type="InterPro" id="IPR052202">
    <property type="entry name" value="Yeast_MetPath_Reg"/>
</dbReference>
<evidence type="ECO:0000256" key="1">
    <source>
        <dbReference type="ARBA" id="ARBA00004123"/>
    </source>
</evidence>
<evidence type="ECO:0000256" key="2">
    <source>
        <dbReference type="ARBA" id="ARBA00022723"/>
    </source>
</evidence>
<sequence>MRLRMIESEIEHAVYRARKKAPADPNLVQDFLAKLTVWQSAIPGEFSETPKEGRCNIKMDEFMVPYYKCVRLLLYSQLSQHEPNLQYLKSCAEACAGLCGSYKRLNRVGRVDGSPLALQSLFICGALDFPAQLSRLLTSSGVTLLYCVWLAPPGYLNMIGAISDCNMMLYIMAERSPTAHRYLDIFERVKMNVLDIVQSGSIDERRYSGVLDAEITDRCRSLERGMMDTVRTDYEQIISGLAKKTNNLELEDTSTPDLAEFYKHDMDLPPAVSATGFAVDISSSWKDFDFGDTYGTFTEPIFHFGSEKVYSF</sequence>
<dbReference type="PANTHER" id="PTHR47782">
    <property type="entry name" value="ZN(II)2CYS6 TRANSCRIPTION FACTOR (EUROFUNG)-RELATED"/>
    <property type="match status" value="1"/>
</dbReference>
<comment type="subcellular location">
    <subcellularLocation>
        <location evidence="1">Nucleus</location>
    </subcellularLocation>
</comment>
<keyword evidence="6" id="KW-0804">Transcription</keyword>
<keyword evidence="7" id="KW-0539">Nucleus</keyword>
<dbReference type="OrthoDB" id="3876351at2759"/>
<keyword evidence="9" id="KW-1185">Reference proteome</keyword>
<evidence type="ECO:0000313" key="9">
    <source>
        <dbReference type="Proteomes" id="UP000799779"/>
    </source>
</evidence>
<dbReference type="GO" id="GO:0043565">
    <property type="term" value="F:sequence-specific DNA binding"/>
    <property type="evidence" value="ECO:0007669"/>
    <property type="project" value="TreeGrafter"/>
</dbReference>
<evidence type="ECO:0000313" key="8">
    <source>
        <dbReference type="EMBL" id="KAF2001825.1"/>
    </source>
</evidence>
<dbReference type="PANTHER" id="PTHR47782:SF12">
    <property type="entry name" value="ZN(II)2CYS6 TRANSCRIPTION FACTOR (EUROFUNG)"/>
    <property type="match status" value="1"/>
</dbReference>
<reference evidence="8" key="1">
    <citation type="journal article" date="2020" name="Stud. Mycol.">
        <title>101 Dothideomycetes genomes: a test case for predicting lifestyles and emergence of pathogens.</title>
        <authorList>
            <person name="Haridas S."/>
            <person name="Albert R."/>
            <person name="Binder M."/>
            <person name="Bloem J."/>
            <person name="Labutti K."/>
            <person name="Salamov A."/>
            <person name="Andreopoulos B."/>
            <person name="Baker S."/>
            <person name="Barry K."/>
            <person name="Bills G."/>
            <person name="Bluhm B."/>
            <person name="Cannon C."/>
            <person name="Castanera R."/>
            <person name="Culley D."/>
            <person name="Daum C."/>
            <person name="Ezra D."/>
            <person name="Gonzalez J."/>
            <person name="Henrissat B."/>
            <person name="Kuo A."/>
            <person name="Liang C."/>
            <person name="Lipzen A."/>
            <person name="Lutzoni F."/>
            <person name="Magnuson J."/>
            <person name="Mondo S."/>
            <person name="Nolan M."/>
            <person name="Ohm R."/>
            <person name="Pangilinan J."/>
            <person name="Park H.-J."/>
            <person name="Ramirez L."/>
            <person name="Alfaro M."/>
            <person name="Sun H."/>
            <person name="Tritt A."/>
            <person name="Yoshinaga Y."/>
            <person name="Zwiers L.-H."/>
            <person name="Turgeon B."/>
            <person name="Goodwin S."/>
            <person name="Spatafora J."/>
            <person name="Crous P."/>
            <person name="Grigoriev I."/>
        </authorList>
    </citation>
    <scope>NUCLEOTIDE SEQUENCE</scope>
    <source>
        <strain evidence="8">CBS 123094</strain>
    </source>
</reference>
<dbReference type="GO" id="GO:0005634">
    <property type="term" value="C:nucleus"/>
    <property type="evidence" value="ECO:0007669"/>
    <property type="project" value="UniProtKB-SubCell"/>
</dbReference>
<evidence type="ECO:0000256" key="7">
    <source>
        <dbReference type="ARBA" id="ARBA00023242"/>
    </source>
</evidence>